<proteinExistence type="predicted"/>
<dbReference type="RefSeq" id="WP_033364430.1">
    <property type="nucleotide sequence ID" value="NZ_CP073767.1"/>
</dbReference>
<keyword evidence="1" id="KW-0472">Membrane</keyword>
<accession>A0A9Q9IF92</accession>
<keyword evidence="3" id="KW-1185">Reference proteome</keyword>
<evidence type="ECO:0000256" key="1">
    <source>
        <dbReference type="SAM" id="Phobius"/>
    </source>
</evidence>
<keyword evidence="1" id="KW-1133">Transmembrane helix</keyword>
<dbReference type="KEGG" id="daur:Daura_32550"/>
<dbReference type="EMBL" id="CP073767">
    <property type="protein sequence ID" value="UWZ51465.1"/>
    <property type="molecule type" value="Genomic_DNA"/>
</dbReference>
<protein>
    <submittedName>
        <fullName evidence="2">Uncharacterized protein</fullName>
    </submittedName>
</protein>
<gene>
    <name evidence="2" type="ORF">Daura_32550</name>
</gene>
<evidence type="ECO:0000313" key="3">
    <source>
        <dbReference type="Proteomes" id="UP001058003"/>
    </source>
</evidence>
<name>A0A9Q9IF92_9ACTN</name>
<keyword evidence="1" id="KW-0812">Transmembrane</keyword>
<reference evidence="2" key="1">
    <citation type="submission" date="2021-04" db="EMBL/GenBank/DDBJ databases">
        <title>Dactylosporangium aurantiacum NRRL B-8018 full assembly.</title>
        <authorList>
            <person name="Hartkoorn R.C."/>
            <person name="Beaudoing E."/>
            <person name="Hot D."/>
        </authorList>
    </citation>
    <scope>NUCLEOTIDE SEQUENCE</scope>
    <source>
        <strain evidence="2">NRRL B-8018</strain>
    </source>
</reference>
<feature type="transmembrane region" description="Helical" evidence="1">
    <location>
        <begin position="6"/>
        <end position="27"/>
    </location>
</feature>
<dbReference type="AlphaFoldDB" id="A0A9Q9IF92"/>
<evidence type="ECO:0000313" key="2">
    <source>
        <dbReference type="EMBL" id="UWZ51465.1"/>
    </source>
</evidence>
<sequence length="151" mass="15816">MKRHWWWLGGVAGVLVVVVGYLVATGFPARSDALAGRQAGTCALLTGGPPGTTAQGTPYGAVTSCMMLGRRTTLAGHPDGTVFVVVETDRGPVALRVEYNGDGDAYTADAVEIQPYLAPGISADTGNRIKDGINQRGGLRTEPWRVHPVQG</sequence>
<dbReference type="Proteomes" id="UP001058003">
    <property type="component" value="Chromosome"/>
</dbReference>
<organism evidence="2 3">
    <name type="scientific">Dactylosporangium aurantiacum</name>
    <dbReference type="NCBI Taxonomy" id="35754"/>
    <lineage>
        <taxon>Bacteria</taxon>
        <taxon>Bacillati</taxon>
        <taxon>Actinomycetota</taxon>
        <taxon>Actinomycetes</taxon>
        <taxon>Micromonosporales</taxon>
        <taxon>Micromonosporaceae</taxon>
        <taxon>Dactylosporangium</taxon>
    </lineage>
</organism>